<evidence type="ECO:0000313" key="7">
    <source>
        <dbReference type="RefSeq" id="XP_028988611.1"/>
    </source>
</evidence>
<evidence type="ECO:0000313" key="6">
    <source>
        <dbReference type="Proteomes" id="UP000515150"/>
    </source>
</evidence>
<dbReference type="InterPro" id="IPR032675">
    <property type="entry name" value="LRR_dom_sf"/>
</dbReference>
<keyword evidence="5" id="KW-1133">Transmembrane helix</keyword>
<feature type="region of interest" description="Disordered" evidence="4">
    <location>
        <begin position="367"/>
        <end position="400"/>
    </location>
</feature>
<name>A0A6P7L1Z1_BETSP</name>
<dbReference type="RefSeq" id="XP_028988611.1">
    <property type="nucleotide sequence ID" value="XM_029132778.3"/>
</dbReference>
<gene>
    <name evidence="7 8" type="primary">si:ch211-106k21.5</name>
</gene>
<dbReference type="InterPro" id="IPR001611">
    <property type="entry name" value="Leu-rich_rpt"/>
</dbReference>
<reference evidence="7 8" key="1">
    <citation type="submission" date="2025-04" db="UniProtKB">
        <authorList>
            <consortium name="RefSeq"/>
        </authorList>
    </citation>
    <scope>IDENTIFICATION</scope>
</reference>
<feature type="compositionally biased region" description="Polar residues" evidence="4">
    <location>
        <begin position="367"/>
        <end position="380"/>
    </location>
</feature>
<dbReference type="GO" id="GO:0031012">
    <property type="term" value="C:extracellular matrix"/>
    <property type="evidence" value="ECO:0007669"/>
    <property type="project" value="TreeGrafter"/>
</dbReference>
<dbReference type="KEGG" id="bspl:114845032"/>
<dbReference type="RefSeq" id="XP_040924197.1">
    <property type="nucleotide sequence ID" value="XM_041068263.2"/>
</dbReference>
<keyword evidence="5" id="KW-0472">Membrane</keyword>
<dbReference type="GeneID" id="114845032"/>
<protein>
    <submittedName>
        <fullName evidence="7 8">SLIT and NTRK-like protein 3</fullName>
    </submittedName>
</protein>
<dbReference type="GeneTree" id="ENSGT00940000164586"/>
<evidence type="ECO:0000313" key="8">
    <source>
        <dbReference type="RefSeq" id="XP_040924197.1"/>
    </source>
</evidence>
<keyword evidence="2" id="KW-0732">Signal</keyword>
<dbReference type="SUPFAM" id="SSF52058">
    <property type="entry name" value="L domain-like"/>
    <property type="match status" value="1"/>
</dbReference>
<dbReference type="Pfam" id="PF13855">
    <property type="entry name" value="LRR_8"/>
    <property type="match status" value="1"/>
</dbReference>
<accession>A0A6P7L1Z1</accession>
<keyword evidence="3" id="KW-0677">Repeat</keyword>
<evidence type="ECO:0000256" key="2">
    <source>
        <dbReference type="ARBA" id="ARBA00022729"/>
    </source>
</evidence>
<dbReference type="PANTHER" id="PTHR24373:SF370">
    <property type="entry name" value="FISH-LIPS, ISOFORM E"/>
    <property type="match status" value="1"/>
</dbReference>
<dbReference type="InterPro" id="IPR003591">
    <property type="entry name" value="Leu-rich_rpt_typical-subtyp"/>
</dbReference>
<sequence>MPTVMLAATGNPRRSSGSTDARASLNASPAVLRPRAGGMFCARGLLLALLLVTAGRVDACVCPDATVLSHFPSELPADACCLNFSGSALGRVRWSVFTNGTVVQTLDLSHCNISVVDMSGTESTALQRIYLHHNVIEALPGDFLARQPSLTEVDLSWNLLRELPDGFLRNSDSIEKLDLQGNQLQFLPSSVLQKPRLQRLELDSNPWDCSCLLLEGLEDGARANRTAQLQGLLGNLTCVSPRHLVGRTVWSLRLRDACRPPGLTALFIVLPLVILSALVLCWCCGRRSKEASVFGSSRKRSFSPNGQKQRGGPASAAGAGAAVQSEAGPRGSEGILKNQLLLRPASTLLGSSRDLYEEVEVKLGSAASTPRASSRCSGSTEGRPGSQGPNGAGRTELDTVSVTEVMKDSADREKAYLSQSTEYYSLVPGIELEDSDHGEYESVDLS</sequence>
<dbReference type="InterPro" id="IPR050328">
    <property type="entry name" value="Dev_Immune_Receptor"/>
</dbReference>
<dbReference type="GO" id="GO:0005615">
    <property type="term" value="C:extracellular space"/>
    <property type="evidence" value="ECO:0007669"/>
    <property type="project" value="TreeGrafter"/>
</dbReference>
<dbReference type="PANTHER" id="PTHR24373">
    <property type="entry name" value="SLIT RELATED LEUCINE-RICH REPEAT NEURONAL PROTEIN"/>
    <property type="match status" value="1"/>
</dbReference>
<dbReference type="SMART" id="SM00369">
    <property type="entry name" value="LRR_TYP"/>
    <property type="match status" value="3"/>
</dbReference>
<dbReference type="Proteomes" id="UP000515150">
    <property type="component" value="Chromosome 17"/>
</dbReference>
<organism evidence="6 7">
    <name type="scientific">Betta splendens</name>
    <name type="common">Siamese fighting fish</name>
    <dbReference type="NCBI Taxonomy" id="158456"/>
    <lineage>
        <taxon>Eukaryota</taxon>
        <taxon>Metazoa</taxon>
        <taxon>Chordata</taxon>
        <taxon>Craniata</taxon>
        <taxon>Vertebrata</taxon>
        <taxon>Euteleostomi</taxon>
        <taxon>Actinopterygii</taxon>
        <taxon>Neopterygii</taxon>
        <taxon>Teleostei</taxon>
        <taxon>Neoteleostei</taxon>
        <taxon>Acanthomorphata</taxon>
        <taxon>Anabantaria</taxon>
        <taxon>Anabantiformes</taxon>
        <taxon>Anabantoidei</taxon>
        <taxon>Osphronemidae</taxon>
        <taxon>Betta</taxon>
    </lineage>
</organism>
<evidence type="ECO:0000256" key="4">
    <source>
        <dbReference type="SAM" id="MobiDB-lite"/>
    </source>
</evidence>
<evidence type="ECO:0000256" key="1">
    <source>
        <dbReference type="ARBA" id="ARBA00022614"/>
    </source>
</evidence>
<feature type="region of interest" description="Disordered" evidence="4">
    <location>
        <begin position="295"/>
        <end position="330"/>
    </location>
</feature>
<keyword evidence="6" id="KW-1185">Reference proteome</keyword>
<dbReference type="AlphaFoldDB" id="A0A6P7L1Z1"/>
<evidence type="ECO:0000256" key="3">
    <source>
        <dbReference type="ARBA" id="ARBA00022737"/>
    </source>
</evidence>
<proteinExistence type="predicted"/>
<feature type="compositionally biased region" description="Polar residues" evidence="4">
    <location>
        <begin position="12"/>
        <end position="22"/>
    </location>
</feature>
<feature type="compositionally biased region" description="Low complexity" evidence="4">
    <location>
        <begin position="311"/>
        <end position="328"/>
    </location>
</feature>
<dbReference type="Gene3D" id="3.80.10.10">
    <property type="entry name" value="Ribonuclease Inhibitor"/>
    <property type="match status" value="1"/>
</dbReference>
<feature type="region of interest" description="Disordered" evidence="4">
    <location>
        <begin position="1"/>
        <end position="22"/>
    </location>
</feature>
<keyword evidence="1" id="KW-0433">Leucine-rich repeat</keyword>
<evidence type="ECO:0000256" key="5">
    <source>
        <dbReference type="SAM" id="Phobius"/>
    </source>
</evidence>
<dbReference type="OrthoDB" id="2020019at2759"/>
<feature type="transmembrane region" description="Helical" evidence="5">
    <location>
        <begin position="263"/>
        <end position="284"/>
    </location>
</feature>
<keyword evidence="5" id="KW-0812">Transmembrane</keyword>